<dbReference type="STRING" id="1416779.SAMN05444409_3029"/>
<sequence>MKNLLYIFFLLPVLFSCQSEKRVTIYPNKVGDIVFDKNIDSPDFKRCMDKDYGIQYYSINNSGGLPYEGEKFAIIQELEKLNLSSSKKTNGYITIRFVINCEGKTGLFRVQQMNENYLEENLDKDFSVKLLNFTKSLNGWTPKESRGIKLDYYQYLTYKITNGKVSEILP</sequence>
<dbReference type="RefSeq" id="WP_074236159.1">
    <property type="nucleotide sequence ID" value="NZ_FSRK01000002.1"/>
</dbReference>
<protein>
    <recommendedName>
        <fullName evidence="3">TonB C-terminal domain-containing protein</fullName>
    </recommendedName>
</protein>
<reference evidence="2" key="1">
    <citation type="submission" date="2016-11" db="EMBL/GenBank/DDBJ databases">
        <authorList>
            <person name="Varghese N."/>
            <person name="Submissions S."/>
        </authorList>
    </citation>
    <scope>NUCLEOTIDE SEQUENCE [LARGE SCALE GENOMIC DNA]</scope>
    <source>
        <strain evidence="2">DSM 27623</strain>
    </source>
</reference>
<evidence type="ECO:0008006" key="3">
    <source>
        <dbReference type="Google" id="ProtNLM"/>
    </source>
</evidence>
<evidence type="ECO:0000313" key="1">
    <source>
        <dbReference type="EMBL" id="SIO35841.1"/>
    </source>
</evidence>
<organism evidence="1 2">
    <name type="scientific">Epilithonimonas zeae</name>
    <dbReference type="NCBI Taxonomy" id="1416779"/>
    <lineage>
        <taxon>Bacteria</taxon>
        <taxon>Pseudomonadati</taxon>
        <taxon>Bacteroidota</taxon>
        <taxon>Flavobacteriia</taxon>
        <taxon>Flavobacteriales</taxon>
        <taxon>Weeksellaceae</taxon>
        <taxon>Chryseobacterium group</taxon>
        <taxon>Epilithonimonas</taxon>
    </lineage>
</organism>
<keyword evidence="2" id="KW-1185">Reference proteome</keyword>
<dbReference type="EMBL" id="FSRK01000002">
    <property type="protein sequence ID" value="SIO35841.1"/>
    <property type="molecule type" value="Genomic_DNA"/>
</dbReference>
<dbReference type="AlphaFoldDB" id="A0A1N6IUY1"/>
<proteinExistence type="predicted"/>
<accession>A0A1N6IUY1</accession>
<gene>
    <name evidence="1" type="ORF">SAMN05444409_3029</name>
</gene>
<evidence type="ECO:0000313" key="2">
    <source>
        <dbReference type="Proteomes" id="UP000185207"/>
    </source>
</evidence>
<dbReference type="OrthoDB" id="883593at2"/>
<dbReference type="PROSITE" id="PS51257">
    <property type="entry name" value="PROKAR_LIPOPROTEIN"/>
    <property type="match status" value="1"/>
</dbReference>
<dbReference type="Proteomes" id="UP000185207">
    <property type="component" value="Unassembled WGS sequence"/>
</dbReference>
<name>A0A1N6IUY1_9FLAO</name>